<gene>
    <name evidence="3" type="ORF">IAC29_04370</name>
</gene>
<sequence>MTKIKFTPISFVLIPVLSAAILSGCVREKIDVNQGAQDDFVQTDGPGGEEGVVNFRFSTASLVTATRSMAPADETAVTTVDLLEFSGTDNTLLYHYTPKGSGNSWSAKLTSTGGVQNRYLFIINASAEVAKILESAASPLTASEFEQQLQFATDAAWDTSAPRYLPMYAEKTVAYTSGSGNNTWNLKLLRSVARIDVGLNFTTAASSNPSAEGNIADGIADFSLTKVSVYNIPQSSLVSPGADIYNKWAGGSKPEEPKLATGGQTATGFNSGIEYLAEPESSGKWFFRQIYVGEASNHTGSAPKTNENLACLVVAGQYKGTEGYYRIDLASTSQDGAVTYFDVVRNFRYLVNIKSVNGPGYADAQTAFNSAPKNIEYDITVIEEGDMNDITFDGRYQLAVDRSTLDFFRSPSTSVVSVYADHPSGWTVERAPVSEGGPFDWIELPSGQTGTSAVTEQLAITVKKFEDYRTEEDKRQGWFYIKSGTLSKKINIVQSAGILLNIEVTPTSLVFRKTAGSPKTITVTVDPVFKDRIQFTTKENVGQVGSNQKIENWTKYMELTGDAVEDPVTGTVTKTFAFQPADRTGTSVQGVLAGLVTIYIQDPDDPSGRIEARTLTVEQLATDIALEVINLREIAAAGETVDLQVKSDVSWWLNRIALEGTPDNPTDQAVATNPGDSSNPHSVGTENLNVKFLPNNSWTKRVFLFYASSSNQEFQSDVPFRVTQNAPVPSLIVDNKTIDFGSGNNATDKQVKITTNAKVVASMTASESDWNYVNSSMSPTRSELKTAMGQETFNTTYVFRENNGLVTFHPRNYSGDDLSSASPKPDAAGTRHSVDITFSTSAAGQGVQNASQTVTLSRTTPAFFHGLQLPTAAISASGGNVTVKGKTNAAWIAESGSAKTSLQQAQAYASREAQLNIPALADNASNYGTNAGETVNTQVNVRYGLQGAVSNASGGTTIQGTVPQKKYYVAAPNLTWNTSLLGTSKDGTMFSGPSGGSVDLKFPSDVELPGNKAKVRLTLKTAGTEVLAPQEIDVKQGGRLSFGAHNVWGTRTLCVEWYNPRTSSWERMTGNTKDQRGRALPAYEWTGAKLPQNTTTVSFKLSEWSNGTGNTGNFHPYIGGDDEFYYEVYAAWADDQNYDKGTPQIIREAKIEPSKVQNSQTISINVGRALYNRALTIKLYLRNGQGYTSQNIATTNEYKSKKLQPSNGNMICTLNGKYFVVAPTDVDMSSYSDETWYSAVGVTPSRVWQYTSSGKIDNRNAKEISNTDDFCHRRYSNINNTDKVRGLQWRVPTREEMVKVIELENSRNVSHNGGSDIIVDGDLYLCTHRQQTSKIAYLTTHFTSYHKNGWYVGGYNTNEYLLVAPHYVVHKSNPADVTGGGYAYDEQALAGQKTSDTAAENLKRIPVPTGYNKVYVRCIAYLD</sequence>
<evidence type="ECO:0000313" key="4">
    <source>
        <dbReference type="Proteomes" id="UP000810252"/>
    </source>
</evidence>
<feature type="chain" id="PRO_5039710679" description="Major fimbrial subunit protein N-terminal domain-containing protein" evidence="2">
    <location>
        <begin position="20"/>
        <end position="1423"/>
    </location>
</feature>
<reference evidence="3" key="1">
    <citation type="submission" date="2020-10" db="EMBL/GenBank/DDBJ databases">
        <authorList>
            <person name="Gilroy R."/>
        </authorList>
    </citation>
    <scope>NUCLEOTIDE SEQUENCE</scope>
    <source>
        <strain evidence="3">20514</strain>
    </source>
</reference>
<evidence type="ECO:0000256" key="2">
    <source>
        <dbReference type="SAM" id="SignalP"/>
    </source>
</evidence>
<name>A0A9D9EJ54_9BACT</name>
<feature type="region of interest" description="Disordered" evidence="1">
    <location>
        <begin position="662"/>
        <end position="683"/>
    </location>
</feature>
<evidence type="ECO:0008006" key="5">
    <source>
        <dbReference type="Google" id="ProtNLM"/>
    </source>
</evidence>
<comment type="caution">
    <text evidence="3">The sequence shown here is derived from an EMBL/GenBank/DDBJ whole genome shotgun (WGS) entry which is preliminary data.</text>
</comment>
<feature type="signal peptide" evidence="2">
    <location>
        <begin position="1"/>
        <end position="19"/>
    </location>
</feature>
<reference evidence="3" key="2">
    <citation type="journal article" date="2021" name="PeerJ">
        <title>Extensive microbial diversity within the chicken gut microbiome revealed by metagenomics and culture.</title>
        <authorList>
            <person name="Gilroy R."/>
            <person name="Ravi A."/>
            <person name="Getino M."/>
            <person name="Pursley I."/>
            <person name="Horton D.L."/>
            <person name="Alikhan N.F."/>
            <person name="Baker D."/>
            <person name="Gharbi K."/>
            <person name="Hall N."/>
            <person name="Watson M."/>
            <person name="Adriaenssens E.M."/>
            <person name="Foster-Nyarko E."/>
            <person name="Jarju S."/>
            <person name="Secka A."/>
            <person name="Antonio M."/>
            <person name="Oren A."/>
            <person name="Chaudhuri R.R."/>
            <person name="La Ragione R."/>
            <person name="Hildebrand F."/>
            <person name="Pallen M.J."/>
        </authorList>
    </citation>
    <scope>NUCLEOTIDE SEQUENCE</scope>
    <source>
        <strain evidence="3">20514</strain>
    </source>
</reference>
<dbReference type="Proteomes" id="UP000810252">
    <property type="component" value="Unassembled WGS sequence"/>
</dbReference>
<feature type="compositionally biased region" description="Polar residues" evidence="1">
    <location>
        <begin position="663"/>
        <end position="683"/>
    </location>
</feature>
<dbReference type="PROSITE" id="PS51257">
    <property type="entry name" value="PROKAR_LIPOPROTEIN"/>
    <property type="match status" value="1"/>
</dbReference>
<protein>
    <recommendedName>
        <fullName evidence="5">Major fimbrial subunit protein N-terminal domain-containing protein</fullName>
    </recommendedName>
</protein>
<organism evidence="3 4">
    <name type="scientific">Candidatus Cryptobacteroides merdigallinarum</name>
    <dbReference type="NCBI Taxonomy" id="2840770"/>
    <lineage>
        <taxon>Bacteria</taxon>
        <taxon>Pseudomonadati</taxon>
        <taxon>Bacteroidota</taxon>
        <taxon>Bacteroidia</taxon>
        <taxon>Bacteroidales</taxon>
        <taxon>Candidatus Cryptobacteroides</taxon>
    </lineage>
</organism>
<evidence type="ECO:0000256" key="1">
    <source>
        <dbReference type="SAM" id="MobiDB-lite"/>
    </source>
</evidence>
<keyword evidence="2" id="KW-0732">Signal</keyword>
<evidence type="ECO:0000313" key="3">
    <source>
        <dbReference type="EMBL" id="MBO8448489.1"/>
    </source>
</evidence>
<dbReference type="EMBL" id="JADIMQ010000063">
    <property type="protein sequence ID" value="MBO8448489.1"/>
    <property type="molecule type" value="Genomic_DNA"/>
</dbReference>
<proteinExistence type="predicted"/>
<accession>A0A9D9EJ54</accession>